<evidence type="ECO:0000313" key="4">
    <source>
        <dbReference type="Proteomes" id="UP000693970"/>
    </source>
</evidence>
<dbReference type="Pfam" id="PF00849">
    <property type="entry name" value="PseudoU_synth_2"/>
    <property type="match status" value="1"/>
</dbReference>
<name>A0A9K3Q0L3_9STRA</name>
<reference evidence="3" key="1">
    <citation type="journal article" date="2021" name="Sci. Rep.">
        <title>Diploid genomic architecture of Nitzschia inconspicua, an elite biomass production diatom.</title>
        <authorList>
            <person name="Oliver A."/>
            <person name="Podell S."/>
            <person name="Pinowska A."/>
            <person name="Traller J.C."/>
            <person name="Smith S.R."/>
            <person name="McClure R."/>
            <person name="Beliaev A."/>
            <person name="Bohutskyi P."/>
            <person name="Hill E.A."/>
            <person name="Rabines A."/>
            <person name="Zheng H."/>
            <person name="Allen L.Z."/>
            <person name="Kuo A."/>
            <person name="Grigoriev I.V."/>
            <person name="Allen A.E."/>
            <person name="Hazlebeck D."/>
            <person name="Allen E.E."/>
        </authorList>
    </citation>
    <scope>NUCLEOTIDE SEQUENCE</scope>
    <source>
        <strain evidence="3">Hildebrandi</strain>
    </source>
</reference>
<sequence length="415" mass="47580">MITRSRHWLISSRQRDGNDIIIVRNHVHRMFSTSLPPPTIIFSNHHMLVVHKPAGWRSIPLDANDPAEWSARNNNNISDNKCLLSYLRNQRLGGGSQQDYLKPVHRLDQPCTGLLVFAKNTKAASRIQRAWADRHVQKEYYCVVQHDDNAIQQLRQNAWKRQEVQKWIPSSSSSLILPDTKRTHKNNAVPWSGDRGWNDPNKVFVLGGLLRKSQQGRGSVHVTPLRGDWKRYFERKQKAYHQSTKGNHKKTDRNNQTKTTRNDGTFCCLEFRFLGAISKHGLDQKPTNKPEALFTRKVPDDRKKETIHSSGRTEQSLQLLAIRTNMGLRHQIRAMLASIGGCPILGDLRYGNNQNSNNKTKPLPDQSVALHARTVYMPTVQLGGTDLTSQPFMAPIPTTWKDFFALTEEQLRKKR</sequence>
<dbReference type="Proteomes" id="UP000693970">
    <property type="component" value="Unassembled WGS sequence"/>
</dbReference>
<comment type="caution">
    <text evidence="3">The sequence shown here is derived from an EMBL/GenBank/DDBJ whole genome shotgun (WGS) entry which is preliminary data.</text>
</comment>
<dbReference type="EMBL" id="JAGRRH010000010">
    <property type="protein sequence ID" value="KAG7363764.1"/>
    <property type="molecule type" value="Genomic_DNA"/>
</dbReference>
<feature type="domain" description="Pseudouridine synthase RsuA/RluA-like" evidence="2">
    <location>
        <begin position="46"/>
        <end position="338"/>
    </location>
</feature>
<organism evidence="3 4">
    <name type="scientific">Nitzschia inconspicua</name>
    <dbReference type="NCBI Taxonomy" id="303405"/>
    <lineage>
        <taxon>Eukaryota</taxon>
        <taxon>Sar</taxon>
        <taxon>Stramenopiles</taxon>
        <taxon>Ochrophyta</taxon>
        <taxon>Bacillariophyta</taxon>
        <taxon>Bacillariophyceae</taxon>
        <taxon>Bacillariophycidae</taxon>
        <taxon>Bacillariales</taxon>
        <taxon>Bacillariaceae</taxon>
        <taxon>Nitzschia</taxon>
    </lineage>
</organism>
<reference evidence="3" key="2">
    <citation type="submission" date="2021-04" db="EMBL/GenBank/DDBJ databases">
        <authorList>
            <person name="Podell S."/>
        </authorList>
    </citation>
    <scope>NUCLEOTIDE SEQUENCE</scope>
    <source>
        <strain evidence="3">Hildebrandi</strain>
    </source>
</reference>
<feature type="region of interest" description="Disordered" evidence="1">
    <location>
        <begin position="238"/>
        <end position="259"/>
    </location>
</feature>
<dbReference type="OrthoDB" id="428658at2759"/>
<dbReference type="GO" id="GO:0000455">
    <property type="term" value="P:enzyme-directed rRNA pseudouridine synthesis"/>
    <property type="evidence" value="ECO:0007669"/>
    <property type="project" value="TreeGrafter"/>
</dbReference>
<dbReference type="PANTHER" id="PTHR21600:SF40">
    <property type="entry name" value="PSEUDOURIDYLATE SYNTHASE RPUSD2"/>
    <property type="match status" value="1"/>
</dbReference>
<dbReference type="GO" id="GO:0003723">
    <property type="term" value="F:RNA binding"/>
    <property type="evidence" value="ECO:0007669"/>
    <property type="project" value="InterPro"/>
</dbReference>
<evidence type="ECO:0000259" key="2">
    <source>
        <dbReference type="Pfam" id="PF00849"/>
    </source>
</evidence>
<dbReference type="GO" id="GO:0009982">
    <property type="term" value="F:pseudouridine synthase activity"/>
    <property type="evidence" value="ECO:0007669"/>
    <property type="project" value="InterPro"/>
</dbReference>
<dbReference type="PANTHER" id="PTHR21600">
    <property type="entry name" value="MITOCHONDRIAL RNA PSEUDOURIDINE SYNTHASE"/>
    <property type="match status" value="1"/>
</dbReference>
<accession>A0A9K3Q0L3</accession>
<keyword evidence="4" id="KW-1185">Reference proteome</keyword>
<evidence type="ECO:0000313" key="3">
    <source>
        <dbReference type="EMBL" id="KAG7363764.1"/>
    </source>
</evidence>
<protein>
    <submittedName>
        <fullName evidence="3">Ribosomal large subunit pseudouridine synthase A</fullName>
    </submittedName>
</protein>
<proteinExistence type="predicted"/>
<gene>
    <name evidence="3" type="ORF">IV203_027125</name>
</gene>
<dbReference type="InterPro" id="IPR050188">
    <property type="entry name" value="RluA_PseudoU_synthase"/>
</dbReference>
<evidence type="ECO:0000256" key="1">
    <source>
        <dbReference type="SAM" id="MobiDB-lite"/>
    </source>
</evidence>
<dbReference type="AlphaFoldDB" id="A0A9K3Q0L3"/>
<dbReference type="InterPro" id="IPR006145">
    <property type="entry name" value="PsdUridine_synth_RsuA/RluA"/>
</dbReference>